<organism evidence="1 2">
    <name type="scientific">Streptacidiphilus alkalitolerans</name>
    <dbReference type="NCBI Taxonomy" id="3342712"/>
    <lineage>
        <taxon>Bacteria</taxon>
        <taxon>Bacillati</taxon>
        <taxon>Actinomycetota</taxon>
        <taxon>Actinomycetes</taxon>
        <taxon>Kitasatosporales</taxon>
        <taxon>Streptomycetaceae</taxon>
        <taxon>Streptacidiphilus</taxon>
    </lineage>
</organism>
<dbReference type="SUPFAM" id="SSF52743">
    <property type="entry name" value="Subtilisin-like"/>
    <property type="match status" value="1"/>
</dbReference>
<dbReference type="PROSITE" id="PS00136">
    <property type="entry name" value="SUBTILASE_ASP"/>
    <property type="match status" value="1"/>
</dbReference>
<dbReference type="InterPro" id="IPR023827">
    <property type="entry name" value="Peptidase_S8_Asp-AS"/>
</dbReference>
<protein>
    <submittedName>
        <fullName evidence="1">S8 family serine peptidase</fullName>
    </submittedName>
</protein>
<dbReference type="EMBL" id="JBHEZX010000014">
    <property type="protein sequence ID" value="MFC1413038.1"/>
    <property type="molecule type" value="Genomic_DNA"/>
</dbReference>
<reference evidence="1 2" key="1">
    <citation type="submission" date="2024-09" db="EMBL/GenBank/DDBJ databases">
        <authorList>
            <person name="Lee S.D."/>
        </authorList>
    </citation>
    <scope>NUCLEOTIDE SEQUENCE [LARGE SCALE GENOMIC DNA]</scope>
    <source>
        <strain evidence="1 2">N1-1</strain>
    </source>
</reference>
<dbReference type="InterPro" id="IPR000209">
    <property type="entry name" value="Peptidase_S8/S53_dom"/>
</dbReference>
<sequence>MHDPIKRLPSPRRVLAALALVPAVLLGATGVSPAASPSPGPSQSPEGDITGEWPLQSAHFDAQKIWALTRGQGITVAVVDSGVAANHPDLTGQVLPGTSLLGDGDDGRTDTSSESHGTAIAALIAGTGASAHGKGIIGLAPDAKILPVRVTSGSQVTAPLLAQGIIWAADHGAQIINVSIGSPTPDPLLKQAVAYAGRKDAVVVASAGNNGQTGNEMQYPAGFPGVVAVSGTDQNHAFWPTSASGPDITVAAPAAQIASAGDNGQYVQADGTSYAAGYVSAALALIRSHNPHLTAGQAIAALISTTRDHHAVPDDQLGYGEIDPLAALTAPPAASTTNPLLAPRPTAPTASPTLWAGLGVSAVVLLAAGGVWLWWRRTRPRRPTPGAAAPRPAAGERPRNGAKKKGRPTSNASATAPRARSTSSARRR</sequence>
<dbReference type="PROSITE" id="PS51892">
    <property type="entry name" value="SUBTILASE"/>
    <property type="match status" value="1"/>
</dbReference>
<dbReference type="Gene3D" id="3.40.50.200">
    <property type="entry name" value="Peptidase S8/S53 domain"/>
    <property type="match status" value="1"/>
</dbReference>
<proteinExistence type="predicted"/>
<dbReference type="Proteomes" id="UP001592582">
    <property type="component" value="Unassembled WGS sequence"/>
</dbReference>
<evidence type="ECO:0000313" key="2">
    <source>
        <dbReference type="Proteomes" id="UP001592582"/>
    </source>
</evidence>
<name>A0ABV6VHE2_9ACTN</name>
<dbReference type="InterPro" id="IPR015500">
    <property type="entry name" value="Peptidase_S8_subtilisin-rel"/>
</dbReference>
<evidence type="ECO:0000313" key="1">
    <source>
        <dbReference type="EMBL" id="MFC1413038.1"/>
    </source>
</evidence>
<comment type="caution">
    <text evidence="1">The sequence shown here is derived from an EMBL/GenBank/DDBJ whole genome shotgun (WGS) entry which is preliminary data.</text>
</comment>
<dbReference type="Pfam" id="PF00082">
    <property type="entry name" value="Peptidase_S8"/>
    <property type="match status" value="1"/>
</dbReference>
<dbReference type="PANTHER" id="PTHR43806:SF11">
    <property type="entry name" value="CEREVISIN-RELATED"/>
    <property type="match status" value="1"/>
</dbReference>
<dbReference type="InterPro" id="IPR036852">
    <property type="entry name" value="Peptidase_S8/S53_dom_sf"/>
</dbReference>
<dbReference type="PRINTS" id="PR00723">
    <property type="entry name" value="SUBTILISIN"/>
</dbReference>
<accession>A0ABV6VHE2</accession>
<dbReference type="PANTHER" id="PTHR43806">
    <property type="entry name" value="PEPTIDASE S8"/>
    <property type="match status" value="1"/>
</dbReference>
<gene>
    <name evidence="1" type="ORF">ACEZDG_27605</name>
</gene>
<dbReference type="InterPro" id="IPR050131">
    <property type="entry name" value="Peptidase_S8_subtilisin-like"/>
</dbReference>
<keyword evidence="2" id="KW-1185">Reference proteome</keyword>